<dbReference type="SUPFAM" id="SSF53098">
    <property type="entry name" value="Ribonuclease H-like"/>
    <property type="match status" value="1"/>
</dbReference>
<accession>A0A1D2AIW3</accession>
<dbReference type="InterPro" id="IPR012337">
    <property type="entry name" value="RNaseH-like_sf"/>
</dbReference>
<reference evidence="2" key="1">
    <citation type="submission" date="2016-07" db="EMBL/GenBank/DDBJ databases">
        <title>Salivary Glands transcriptome analysis on engorged females of Ornithodoros brasiliensis (Acari:Argasidae).</title>
        <authorList>
            <person name="Simons S.M."/>
            <person name="Carvalho E."/>
            <person name="Junqueira-de-Azevedo I."/>
            <person name="Ho P.L."/>
            <person name="Giovanni D."/>
            <person name="Mendonca R."/>
            <person name="Onofrio V."/>
            <person name="Landulfo G."/>
            <person name="Ramirez D."/>
            <person name="Barros-Battesti D."/>
        </authorList>
    </citation>
    <scope>NUCLEOTIDE SEQUENCE</scope>
    <source>
        <strain evidence="2">Female</strain>
        <tissue evidence="2">Salivary gland</tissue>
    </source>
</reference>
<dbReference type="EMBL" id="GETE01000363">
    <property type="protein sequence ID" value="JAT79144.1"/>
    <property type="molecule type" value="Transcribed_RNA"/>
</dbReference>
<name>A0A1D2AIW3_ORNBR</name>
<feature type="compositionally biased region" description="Basic and acidic residues" evidence="1">
    <location>
        <begin position="134"/>
        <end position="154"/>
    </location>
</feature>
<protein>
    <submittedName>
        <fullName evidence="2">Zinc finger bed domain containing protein 4</fullName>
    </submittedName>
</protein>
<sequence>AGPKEFCDDMVTDTVKLMSKDWKNAENIVQGLAPAEEATIRLQSEQLVMGDFLGVWLKCRMETAKVDSTVASALVSSINKRQKALLENDIVCAAIYLDHRYRVLLAESEKDRAIQRLCSVWRTLQRVLGNPEGESSHVRDMPDLSEPHCDQDDL</sequence>
<dbReference type="AlphaFoldDB" id="A0A1D2AIW3"/>
<proteinExistence type="predicted"/>
<evidence type="ECO:0000256" key="1">
    <source>
        <dbReference type="SAM" id="MobiDB-lite"/>
    </source>
</evidence>
<feature type="non-terminal residue" evidence="2">
    <location>
        <position position="154"/>
    </location>
</feature>
<evidence type="ECO:0000313" key="2">
    <source>
        <dbReference type="EMBL" id="JAT79144.1"/>
    </source>
</evidence>
<feature type="non-terminal residue" evidence="2">
    <location>
        <position position="1"/>
    </location>
</feature>
<organism evidence="2">
    <name type="scientific">Ornithodoros brasiliensis</name>
    <name type="common">Mouro tick</name>
    <dbReference type="NCBI Taxonomy" id="888526"/>
    <lineage>
        <taxon>Eukaryota</taxon>
        <taxon>Metazoa</taxon>
        <taxon>Ecdysozoa</taxon>
        <taxon>Arthropoda</taxon>
        <taxon>Chelicerata</taxon>
        <taxon>Arachnida</taxon>
        <taxon>Acari</taxon>
        <taxon>Parasitiformes</taxon>
        <taxon>Ixodida</taxon>
        <taxon>Ixodoidea</taxon>
        <taxon>Argasidae</taxon>
        <taxon>Ornithodorinae</taxon>
        <taxon>Ornithodoros</taxon>
    </lineage>
</organism>
<feature type="region of interest" description="Disordered" evidence="1">
    <location>
        <begin position="131"/>
        <end position="154"/>
    </location>
</feature>